<dbReference type="AlphaFoldDB" id="A0ABD3LXY8"/>
<dbReference type="EMBL" id="JBJKBG010000001">
    <property type="protein sequence ID" value="KAL3754686.1"/>
    <property type="molecule type" value="Genomic_DNA"/>
</dbReference>
<organism evidence="1 2">
    <name type="scientific">Eucalyptus globulus</name>
    <name type="common">Tasmanian blue gum</name>
    <dbReference type="NCBI Taxonomy" id="34317"/>
    <lineage>
        <taxon>Eukaryota</taxon>
        <taxon>Viridiplantae</taxon>
        <taxon>Streptophyta</taxon>
        <taxon>Embryophyta</taxon>
        <taxon>Tracheophyta</taxon>
        <taxon>Spermatophyta</taxon>
        <taxon>Magnoliopsida</taxon>
        <taxon>eudicotyledons</taxon>
        <taxon>Gunneridae</taxon>
        <taxon>Pentapetalae</taxon>
        <taxon>rosids</taxon>
        <taxon>malvids</taxon>
        <taxon>Myrtales</taxon>
        <taxon>Myrtaceae</taxon>
        <taxon>Myrtoideae</taxon>
        <taxon>Eucalypteae</taxon>
        <taxon>Eucalyptus</taxon>
    </lineage>
</organism>
<keyword evidence="2" id="KW-1185">Reference proteome</keyword>
<evidence type="ECO:0000313" key="1">
    <source>
        <dbReference type="EMBL" id="KAL3754686.1"/>
    </source>
</evidence>
<reference evidence="1 2" key="1">
    <citation type="submission" date="2024-11" db="EMBL/GenBank/DDBJ databases">
        <title>Chromosome-level genome assembly of Eucalyptus globulus Labill. provides insights into its genome evolution.</title>
        <authorList>
            <person name="Li X."/>
        </authorList>
    </citation>
    <scope>NUCLEOTIDE SEQUENCE [LARGE SCALE GENOMIC DNA]</scope>
    <source>
        <strain evidence="1">CL2024</strain>
        <tissue evidence="1">Fresh tender leaves</tissue>
    </source>
</reference>
<evidence type="ECO:0000313" key="2">
    <source>
        <dbReference type="Proteomes" id="UP001634007"/>
    </source>
</evidence>
<protein>
    <submittedName>
        <fullName evidence="1">Uncharacterized protein</fullName>
    </submittedName>
</protein>
<comment type="caution">
    <text evidence="1">The sequence shown here is derived from an EMBL/GenBank/DDBJ whole genome shotgun (WGS) entry which is preliminary data.</text>
</comment>
<gene>
    <name evidence="1" type="ORF">ACJRO7_001875</name>
</gene>
<accession>A0ABD3LXY8</accession>
<sequence>MRFSLWFRAIVEHNAAGDSVYSSFPRHDQLEKRRLYFCFPRYDKLNSYCVSSVFASELDVRPPRFRLLSGCFLCSAPPALRSASLPLANAADVGCLPVCCSATDPLLLSRRLRTPGAGGAKDYARVRIKIPT</sequence>
<dbReference type="Proteomes" id="UP001634007">
    <property type="component" value="Unassembled WGS sequence"/>
</dbReference>
<name>A0ABD3LXY8_EUCGL</name>
<proteinExistence type="predicted"/>